<gene>
    <name evidence="2" type="ORF">FJV41_11320</name>
</gene>
<feature type="region of interest" description="Disordered" evidence="1">
    <location>
        <begin position="28"/>
        <end position="70"/>
    </location>
</feature>
<dbReference type="EMBL" id="VIFM01000034">
    <property type="protein sequence ID" value="TQF15837.1"/>
    <property type="molecule type" value="Genomic_DNA"/>
</dbReference>
<keyword evidence="3" id="KW-1185">Reference proteome</keyword>
<dbReference type="PROSITE" id="PS51257">
    <property type="entry name" value="PROKAR_LIPOPROTEIN"/>
    <property type="match status" value="1"/>
</dbReference>
<dbReference type="OrthoDB" id="5506788at2"/>
<protein>
    <recommendedName>
        <fullName evidence="4">Lipoprotein</fullName>
    </recommendedName>
</protein>
<evidence type="ECO:0008006" key="4">
    <source>
        <dbReference type="Google" id="ProtNLM"/>
    </source>
</evidence>
<evidence type="ECO:0000313" key="2">
    <source>
        <dbReference type="EMBL" id="TQF15837.1"/>
    </source>
</evidence>
<dbReference type="RefSeq" id="WP_141642459.1">
    <property type="nucleotide sequence ID" value="NZ_VIFM01000034.1"/>
</dbReference>
<proteinExistence type="predicted"/>
<name>A0A540X3I7_9BACT</name>
<sequence length="182" mass="19218">MRQRAHIAPALVLALSLLSGCKGCKDEGADSGALSPDGAAQTPRSGVKVPLPDGWSAQVAPDDSFQAGPPGRPVLRVDLRRGQGEQLPTVDALAERVREESKNFEVSLDQEESKDTYSLLRVTMAPKLADGGIGLQAPALFGARRVGNDLFLCATLPGASPEDVRLATEACREIEVQSSQSK</sequence>
<evidence type="ECO:0000256" key="1">
    <source>
        <dbReference type="SAM" id="MobiDB-lite"/>
    </source>
</evidence>
<reference evidence="2 3" key="1">
    <citation type="submission" date="2019-06" db="EMBL/GenBank/DDBJ databases">
        <authorList>
            <person name="Livingstone P."/>
            <person name="Whitworth D."/>
        </authorList>
    </citation>
    <scope>NUCLEOTIDE SEQUENCE [LARGE SCALE GENOMIC DNA]</scope>
    <source>
        <strain evidence="2 3">AM401</strain>
    </source>
</reference>
<accession>A0A540X3I7</accession>
<organism evidence="2 3">
    <name type="scientific">Myxococcus llanfairpwllgwyngyllgogerychwyrndrobwllllantysiliogogogochensis</name>
    <dbReference type="NCBI Taxonomy" id="2590453"/>
    <lineage>
        <taxon>Bacteria</taxon>
        <taxon>Pseudomonadati</taxon>
        <taxon>Myxococcota</taxon>
        <taxon>Myxococcia</taxon>
        <taxon>Myxococcales</taxon>
        <taxon>Cystobacterineae</taxon>
        <taxon>Myxococcaceae</taxon>
        <taxon>Myxococcus</taxon>
    </lineage>
</organism>
<comment type="caution">
    <text evidence="2">The sequence shown here is derived from an EMBL/GenBank/DDBJ whole genome shotgun (WGS) entry which is preliminary data.</text>
</comment>
<evidence type="ECO:0000313" key="3">
    <source>
        <dbReference type="Proteomes" id="UP000315369"/>
    </source>
</evidence>
<dbReference type="AlphaFoldDB" id="A0A540X3I7"/>
<dbReference type="Proteomes" id="UP000315369">
    <property type="component" value="Unassembled WGS sequence"/>
</dbReference>